<dbReference type="InterPro" id="IPR008257">
    <property type="entry name" value="Pept_M19"/>
</dbReference>
<dbReference type="Proteomes" id="UP000706039">
    <property type="component" value="Unassembled WGS sequence"/>
</dbReference>
<protein>
    <submittedName>
        <fullName evidence="1">Dipeptidase</fullName>
    </submittedName>
</protein>
<dbReference type="PANTHER" id="PTHR10443:SF12">
    <property type="entry name" value="DIPEPTIDASE"/>
    <property type="match status" value="1"/>
</dbReference>
<dbReference type="EMBL" id="JAINVV010000008">
    <property type="protein sequence ID" value="MBY8823973.1"/>
    <property type="molecule type" value="Genomic_DNA"/>
</dbReference>
<dbReference type="RefSeq" id="WP_222991076.1">
    <property type="nucleotide sequence ID" value="NZ_JAINVV010000008.1"/>
</dbReference>
<dbReference type="Gene3D" id="3.20.20.140">
    <property type="entry name" value="Metal-dependent hydrolases"/>
    <property type="match status" value="1"/>
</dbReference>
<comment type="caution">
    <text evidence="1">The sequence shown here is derived from an EMBL/GenBank/DDBJ whole genome shotgun (WGS) entry which is preliminary data.</text>
</comment>
<dbReference type="SUPFAM" id="SSF51556">
    <property type="entry name" value="Metallo-dependent hydrolases"/>
    <property type="match status" value="1"/>
</dbReference>
<proteinExistence type="predicted"/>
<accession>A0ABS7PRK3</accession>
<evidence type="ECO:0000313" key="2">
    <source>
        <dbReference type="Proteomes" id="UP000706039"/>
    </source>
</evidence>
<dbReference type="PANTHER" id="PTHR10443">
    <property type="entry name" value="MICROSOMAL DIPEPTIDASE"/>
    <property type="match status" value="1"/>
</dbReference>
<dbReference type="Pfam" id="PF01244">
    <property type="entry name" value="Peptidase_M19"/>
    <property type="match status" value="1"/>
</dbReference>
<organism evidence="1 2">
    <name type="scientific">Sphingomonas colocasiae</name>
    <dbReference type="NCBI Taxonomy" id="1848973"/>
    <lineage>
        <taxon>Bacteria</taxon>
        <taxon>Pseudomonadati</taxon>
        <taxon>Pseudomonadota</taxon>
        <taxon>Alphaproteobacteria</taxon>
        <taxon>Sphingomonadales</taxon>
        <taxon>Sphingomonadaceae</taxon>
        <taxon>Sphingomonas</taxon>
    </lineage>
</organism>
<keyword evidence="2" id="KW-1185">Reference proteome</keyword>
<dbReference type="InterPro" id="IPR032466">
    <property type="entry name" value="Metal_Hydrolase"/>
</dbReference>
<gene>
    <name evidence="1" type="ORF">K7G82_16835</name>
</gene>
<dbReference type="PROSITE" id="PS51365">
    <property type="entry name" value="RENAL_DIPEPTIDASE_2"/>
    <property type="match status" value="1"/>
</dbReference>
<sequence length="362" mass="38235">MLAGAAALAFAGRAHAQGFGAERYARAMVIDGLGSLGNLDPRSPGIQAQLDAFRASGLTAINQTVGAGGGAPGRFEETLRRITRYARFVSAFPDHLLQVRSAADLKLAQDSGRLGVIFGFQDSVPLETEIGRLDLFDLLGVRIVQLTYNIRNLVGDGCLEPANAGLSAYGRDVVAALNARRMLVDASHAGARTIADAIAASTAPIAISHTGCRALVDVPRNTSDIELRALADKGGVAGIYFMPFLRAGGQARAEDVIRHVEHVVKVAGEDHVSLGTDGGIRAAPTGPEALAAQKRFYEERRALGVAAPGEAPDVLNLVPEYNEPARFLRLADDLSARGWPARRIEKLLGGNFARLCAEVWGG</sequence>
<reference evidence="1 2" key="1">
    <citation type="submission" date="2021-08" db="EMBL/GenBank/DDBJ databases">
        <authorList>
            <person name="Tuo L."/>
        </authorList>
    </citation>
    <scope>NUCLEOTIDE SEQUENCE [LARGE SCALE GENOMIC DNA]</scope>
    <source>
        <strain evidence="1 2">JCM 31229</strain>
    </source>
</reference>
<evidence type="ECO:0000313" key="1">
    <source>
        <dbReference type="EMBL" id="MBY8823973.1"/>
    </source>
</evidence>
<name>A0ABS7PRK3_9SPHN</name>